<gene>
    <name evidence="2" type="ORF">TIFTF001_050464</name>
</gene>
<evidence type="ECO:0000313" key="3">
    <source>
        <dbReference type="Proteomes" id="UP001187192"/>
    </source>
</evidence>
<dbReference type="AlphaFoldDB" id="A0AA87Z0B4"/>
<sequence>KNLTPLLPEQQPDAESTIGSNTSYNHSPKVVIPNRRTGLVWAEPEDFLARSDDTFGTVCRNEVPSAKGNPLGLFEDLACCKNAEARRRGLVGKVAHEFS</sequence>
<evidence type="ECO:0000256" key="1">
    <source>
        <dbReference type="SAM" id="MobiDB-lite"/>
    </source>
</evidence>
<comment type="caution">
    <text evidence="2">The sequence shown here is derived from an EMBL/GenBank/DDBJ whole genome shotgun (WGS) entry which is preliminary data.</text>
</comment>
<evidence type="ECO:0000313" key="2">
    <source>
        <dbReference type="EMBL" id="GMN27404.1"/>
    </source>
</evidence>
<name>A0AA87Z0B4_FICCA</name>
<reference evidence="2" key="1">
    <citation type="submission" date="2023-07" db="EMBL/GenBank/DDBJ databases">
        <title>draft genome sequence of fig (Ficus carica).</title>
        <authorList>
            <person name="Takahashi T."/>
            <person name="Nishimura K."/>
        </authorList>
    </citation>
    <scope>NUCLEOTIDE SEQUENCE</scope>
</reference>
<feature type="compositionally biased region" description="Polar residues" evidence="1">
    <location>
        <begin position="13"/>
        <end position="26"/>
    </location>
</feature>
<protein>
    <submittedName>
        <fullName evidence="2">Uncharacterized protein</fullName>
    </submittedName>
</protein>
<feature type="region of interest" description="Disordered" evidence="1">
    <location>
        <begin position="1"/>
        <end position="29"/>
    </location>
</feature>
<dbReference type="EMBL" id="BTGU01008338">
    <property type="protein sequence ID" value="GMN27404.1"/>
    <property type="molecule type" value="Genomic_DNA"/>
</dbReference>
<proteinExistence type="predicted"/>
<organism evidence="2 3">
    <name type="scientific">Ficus carica</name>
    <name type="common">Common fig</name>
    <dbReference type="NCBI Taxonomy" id="3494"/>
    <lineage>
        <taxon>Eukaryota</taxon>
        <taxon>Viridiplantae</taxon>
        <taxon>Streptophyta</taxon>
        <taxon>Embryophyta</taxon>
        <taxon>Tracheophyta</taxon>
        <taxon>Spermatophyta</taxon>
        <taxon>Magnoliopsida</taxon>
        <taxon>eudicotyledons</taxon>
        <taxon>Gunneridae</taxon>
        <taxon>Pentapetalae</taxon>
        <taxon>rosids</taxon>
        <taxon>fabids</taxon>
        <taxon>Rosales</taxon>
        <taxon>Moraceae</taxon>
        <taxon>Ficeae</taxon>
        <taxon>Ficus</taxon>
    </lineage>
</organism>
<feature type="non-terminal residue" evidence="2">
    <location>
        <position position="1"/>
    </location>
</feature>
<accession>A0AA87Z0B4</accession>
<dbReference type="Proteomes" id="UP001187192">
    <property type="component" value="Unassembled WGS sequence"/>
</dbReference>
<keyword evidence="3" id="KW-1185">Reference proteome</keyword>